<proteinExistence type="predicted"/>
<dbReference type="PANTHER" id="PTHR33973:SF4">
    <property type="entry name" value="OS07G0153300 PROTEIN"/>
    <property type="match status" value="1"/>
</dbReference>
<gene>
    <name evidence="1" type="ORF">EHSB41UT_01164</name>
</gene>
<sequence length="292" mass="33262">MNSALYSGVLMHNRLHPKKHRFSYRVTSWLFDLDELEQLNQSLKLFSLNRFNLVSFHTGDHGNWSDSVPRQTLREYVSELLAEQGIAEPKRIALFCYPRILGYTFNPLATFFCYDADNQITAVVYEVTNTFGERHSYVIAEPEGAGQTIRQEVSKKLHVSPFFETAGHAYQFKIKLPEQSVVLGISLFNGAQRVFGAVFSGDRKAISDRQILRQALSLPFMTLKVIGAIHWEALRLWLKGVAIISHKATGRFRWSRGLSLRANNIDTHIHNNHKKPLISSENAMLSGRESSL</sequence>
<organism evidence="1 2">
    <name type="scientific">Parendozoicomonas haliclonae</name>
    <dbReference type="NCBI Taxonomy" id="1960125"/>
    <lineage>
        <taxon>Bacteria</taxon>
        <taxon>Pseudomonadati</taxon>
        <taxon>Pseudomonadota</taxon>
        <taxon>Gammaproteobacteria</taxon>
        <taxon>Oceanospirillales</taxon>
        <taxon>Endozoicomonadaceae</taxon>
        <taxon>Parendozoicomonas</taxon>
    </lineage>
</organism>
<dbReference type="PANTHER" id="PTHR33973">
    <property type="entry name" value="OS07G0153300 PROTEIN"/>
    <property type="match status" value="1"/>
</dbReference>
<name>A0A1X7AGL8_9GAMM</name>
<evidence type="ECO:0008006" key="3">
    <source>
        <dbReference type="Google" id="ProtNLM"/>
    </source>
</evidence>
<dbReference type="OrthoDB" id="9778801at2"/>
<dbReference type="AlphaFoldDB" id="A0A1X7AGL8"/>
<dbReference type="RefSeq" id="WP_087107801.1">
    <property type="nucleotide sequence ID" value="NZ_CBCSCN010000001.1"/>
</dbReference>
<keyword evidence="2" id="KW-1185">Reference proteome</keyword>
<protein>
    <recommendedName>
        <fullName evidence="3">DUF1365 domain-containing protein</fullName>
    </recommendedName>
</protein>
<accession>A0A1X7AGL8</accession>
<dbReference type="InterPro" id="IPR010775">
    <property type="entry name" value="DUF1365"/>
</dbReference>
<reference evidence="1 2" key="1">
    <citation type="submission" date="2017-03" db="EMBL/GenBank/DDBJ databases">
        <authorList>
            <person name="Afonso C.L."/>
            <person name="Miller P.J."/>
            <person name="Scott M.A."/>
            <person name="Spackman E."/>
            <person name="Goraichik I."/>
            <person name="Dimitrov K.M."/>
            <person name="Suarez D.L."/>
            <person name="Swayne D.E."/>
        </authorList>
    </citation>
    <scope>NUCLEOTIDE SEQUENCE [LARGE SCALE GENOMIC DNA]</scope>
    <source>
        <strain evidence="1">SB41UT1</strain>
    </source>
</reference>
<evidence type="ECO:0000313" key="2">
    <source>
        <dbReference type="Proteomes" id="UP000196573"/>
    </source>
</evidence>
<evidence type="ECO:0000313" key="1">
    <source>
        <dbReference type="EMBL" id="SMA40263.1"/>
    </source>
</evidence>
<dbReference type="EMBL" id="FWPT01000002">
    <property type="protein sequence ID" value="SMA40263.1"/>
    <property type="molecule type" value="Genomic_DNA"/>
</dbReference>
<dbReference type="Proteomes" id="UP000196573">
    <property type="component" value="Unassembled WGS sequence"/>
</dbReference>
<dbReference type="Pfam" id="PF07103">
    <property type="entry name" value="DUF1365"/>
    <property type="match status" value="1"/>
</dbReference>